<evidence type="ECO:0000313" key="10">
    <source>
        <dbReference type="EMBL" id="MDR7331980.1"/>
    </source>
</evidence>
<dbReference type="EC" id="6.3.4.19" evidence="8"/>
<dbReference type="EMBL" id="JAVDXV010000002">
    <property type="protein sequence ID" value="MDR7331980.1"/>
    <property type="molecule type" value="Genomic_DNA"/>
</dbReference>
<sequence length="435" mass="46696">MADSATPRTADTVAVAFSGGLDSTALLHATIRAAVDEQRVLAFHVHHGLLPEADGWAAHCEAVAQELGAGFACTRLDGAPGRGDSVEAWARDGRHRALHDMTLAAGADLLLLAHHRQDQAETFLLQAMRGAGSAGLAAMPRAQWRDGICWARPWLDQPRALIHAYALQHGLRWIEDPSNGDARYARNRLRQSLWPAFPAAEAGLAQAARWAQQAHDLATEVAAEDLAGIATPERLDLTRLASLSPARARNALRAWLAGHMQAPASLVERLLSEWRPGLTASWPAPGGEVHAYRDGLFWAAASPQPSQAEVVDLARPGLHFQPRWGGAWLVEAANPGIAAQRLTRLTQRGRRGGEQFQRAFGTVARSLKKACQEAGLPPWRRSGPLLFDAAGQLVAVAGLGMDARAFADQDEPGLSVRWLEDSALLQSEGAAPKPA</sequence>
<dbReference type="InterPro" id="IPR012796">
    <property type="entry name" value="Lysidine-tRNA-synth_C"/>
</dbReference>
<comment type="function">
    <text evidence="8">Ligates lysine onto the cytidine present at position 34 of the AUA codon-specific tRNA(Ile) that contains the anticodon CAU, in an ATP-dependent manner. Cytidine is converted to lysidine, thus changing the amino acid specificity of the tRNA from methionine to isoleucine.</text>
</comment>
<keyword evidence="5 8" id="KW-0547">Nucleotide-binding</keyword>
<dbReference type="InterPro" id="IPR012795">
    <property type="entry name" value="tRNA_Ile_lys_synt_N"/>
</dbReference>
<dbReference type="HAMAP" id="MF_01161">
    <property type="entry name" value="tRNA_Ile_lys_synt"/>
    <property type="match status" value="1"/>
</dbReference>
<gene>
    <name evidence="8" type="primary">tilS</name>
    <name evidence="10" type="ORF">J2X21_001106</name>
</gene>
<dbReference type="SMART" id="SM00977">
    <property type="entry name" value="TilS_C"/>
    <property type="match status" value="1"/>
</dbReference>
<dbReference type="NCBIfam" id="TIGR02432">
    <property type="entry name" value="lysidine_TilS_N"/>
    <property type="match status" value="1"/>
</dbReference>
<dbReference type="CDD" id="cd01992">
    <property type="entry name" value="TilS_N"/>
    <property type="match status" value="1"/>
</dbReference>
<feature type="binding site" evidence="8">
    <location>
        <begin position="18"/>
        <end position="23"/>
    </location>
    <ligand>
        <name>ATP</name>
        <dbReference type="ChEBI" id="CHEBI:30616"/>
    </ligand>
</feature>
<comment type="similarity">
    <text evidence="8">Belongs to the tRNA(Ile)-lysidine synthase family.</text>
</comment>
<organism evidence="10 11">
    <name type="scientific">Roseateles asaccharophilus</name>
    <dbReference type="NCBI Taxonomy" id="582607"/>
    <lineage>
        <taxon>Bacteria</taxon>
        <taxon>Pseudomonadati</taxon>
        <taxon>Pseudomonadota</taxon>
        <taxon>Betaproteobacteria</taxon>
        <taxon>Burkholderiales</taxon>
        <taxon>Sphaerotilaceae</taxon>
        <taxon>Roseateles</taxon>
    </lineage>
</organism>
<keyword evidence="2 8" id="KW-0963">Cytoplasm</keyword>
<dbReference type="InterPro" id="IPR015262">
    <property type="entry name" value="tRNA_Ile_lys_synt_subst-bd"/>
</dbReference>
<dbReference type="Gene3D" id="1.20.59.20">
    <property type="match status" value="1"/>
</dbReference>
<dbReference type="Gene3D" id="3.40.50.620">
    <property type="entry name" value="HUPs"/>
    <property type="match status" value="1"/>
</dbReference>
<keyword evidence="11" id="KW-1185">Reference proteome</keyword>
<evidence type="ECO:0000256" key="7">
    <source>
        <dbReference type="ARBA" id="ARBA00048539"/>
    </source>
</evidence>
<keyword evidence="3 8" id="KW-0436">Ligase</keyword>
<comment type="domain">
    <text evidence="8">The N-terminal region contains the highly conserved SGGXDS motif, predicted to be a P-loop motif involved in ATP binding.</text>
</comment>
<evidence type="ECO:0000256" key="8">
    <source>
        <dbReference type="HAMAP-Rule" id="MF_01161"/>
    </source>
</evidence>
<dbReference type="Proteomes" id="UP001180825">
    <property type="component" value="Unassembled WGS sequence"/>
</dbReference>
<evidence type="ECO:0000256" key="3">
    <source>
        <dbReference type="ARBA" id="ARBA00022598"/>
    </source>
</evidence>
<name>A0ABU2A462_9BURK</name>
<dbReference type="SUPFAM" id="SSF52402">
    <property type="entry name" value="Adenine nucleotide alpha hydrolases-like"/>
    <property type="match status" value="1"/>
</dbReference>
<dbReference type="GO" id="GO:0032267">
    <property type="term" value="F:tRNA(Ile)-lysidine synthase activity"/>
    <property type="evidence" value="ECO:0007669"/>
    <property type="project" value="UniProtKB-EC"/>
</dbReference>
<keyword evidence="4 8" id="KW-0819">tRNA processing</keyword>
<evidence type="ECO:0000256" key="1">
    <source>
        <dbReference type="ARBA" id="ARBA00004496"/>
    </source>
</evidence>
<comment type="caution">
    <text evidence="10">The sequence shown here is derived from an EMBL/GenBank/DDBJ whole genome shotgun (WGS) entry which is preliminary data.</text>
</comment>
<dbReference type="SUPFAM" id="SSF82829">
    <property type="entry name" value="MesJ substrate recognition domain-like"/>
    <property type="match status" value="1"/>
</dbReference>
<dbReference type="Pfam" id="PF09179">
    <property type="entry name" value="TilS"/>
    <property type="match status" value="1"/>
</dbReference>
<evidence type="ECO:0000256" key="5">
    <source>
        <dbReference type="ARBA" id="ARBA00022741"/>
    </source>
</evidence>
<comment type="subcellular location">
    <subcellularLocation>
        <location evidence="1 8">Cytoplasm</location>
    </subcellularLocation>
</comment>
<dbReference type="RefSeq" id="WP_310325912.1">
    <property type="nucleotide sequence ID" value="NZ_JAVDXV010000002.1"/>
</dbReference>
<keyword evidence="6 8" id="KW-0067">ATP-binding</keyword>
<dbReference type="Pfam" id="PF01171">
    <property type="entry name" value="ATP_bind_3"/>
    <property type="match status" value="1"/>
</dbReference>
<dbReference type="InterPro" id="IPR012094">
    <property type="entry name" value="tRNA_Ile_lys_synt"/>
</dbReference>
<evidence type="ECO:0000256" key="2">
    <source>
        <dbReference type="ARBA" id="ARBA00022490"/>
    </source>
</evidence>
<dbReference type="SUPFAM" id="SSF56037">
    <property type="entry name" value="PheT/TilS domain"/>
    <property type="match status" value="1"/>
</dbReference>
<evidence type="ECO:0000259" key="9">
    <source>
        <dbReference type="SMART" id="SM00977"/>
    </source>
</evidence>
<protein>
    <recommendedName>
        <fullName evidence="8">tRNA(Ile)-lysidine synthase</fullName>
        <ecNumber evidence="8">6.3.4.19</ecNumber>
    </recommendedName>
    <alternativeName>
        <fullName evidence="8">tRNA(Ile)-2-lysyl-cytidine synthase</fullName>
    </alternativeName>
    <alternativeName>
        <fullName evidence="8">tRNA(Ile)-lysidine synthetase</fullName>
    </alternativeName>
</protein>
<accession>A0ABU2A462</accession>
<feature type="domain" description="Lysidine-tRNA(Ile) synthetase C-terminal" evidence="9">
    <location>
        <begin position="345"/>
        <end position="418"/>
    </location>
</feature>
<evidence type="ECO:0000256" key="4">
    <source>
        <dbReference type="ARBA" id="ARBA00022694"/>
    </source>
</evidence>
<evidence type="ECO:0000256" key="6">
    <source>
        <dbReference type="ARBA" id="ARBA00022840"/>
    </source>
</evidence>
<dbReference type="PANTHER" id="PTHR43033">
    <property type="entry name" value="TRNA(ILE)-LYSIDINE SYNTHASE-RELATED"/>
    <property type="match status" value="1"/>
</dbReference>
<dbReference type="InterPro" id="IPR014729">
    <property type="entry name" value="Rossmann-like_a/b/a_fold"/>
</dbReference>
<dbReference type="InterPro" id="IPR011063">
    <property type="entry name" value="TilS/TtcA_N"/>
</dbReference>
<proteinExistence type="inferred from homology"/>
<comment type="catalytic activity">
    <reaction evidence="7 8">
        <text>cytidine(34) in tRNA(Ile2) + L-lysine + ATP = lysidine(34) in tRNA(Ile2) + AMP + diphosphate + H(+)</text>
        <dbReference type="Rhea" id="RHEA:43744"/>
        <dbReference type="Rhea" id="RHEA-COMP:10625"/>
        <dbReference type="Rhea" id="RHEA-COMP:10670"/>
        <dbReference type="ChEBI" id="CHEBI:15378"/>
        <dbReference type="ChEBI" id="CHEBI:30616"/>
        <dbReference type="ChEBI" id="CHEBI:32551"/>
        <dbReference type="ChEBI" id="CHEBI:33019"/>
        <dbReference type="ChEBI" id="CHEBI:82748"/>
        <dbReference type="ChEBI" id="CHEBI:83665"/>
        <dbReference type="ChEBI" id="CHEBI:456215"/>
        <dbReference type="EC" id="6.3.4.19"/>
    </reaction>
</comment>
<evidence type="ECO:0000313" key="11">
    <source>
        <dbReference type="Proteomes" id="UP001180825"/>
    </source>
</evidence>
<dbReference type="PANTHER" id="PTHR43033:SF1">
    <property type="entry name" value="TRNA(ILE)-LYSIDINE SYNTHASE-RELATED"/>
    <property type="match status" value="1"/>
</dbReference>
<reference evidence="10 11" key="1">
    <citation type="submission" date="2023-07" db="EMBL/GenBank/DDBJ databases">
        <title>Sorghum-associated microbial communities from plants grown in Nebraska, USA.</title>
        <authorList>
            <person name="Schachtman D."/>
        </authorList>
    </citation>
    <scope>NUCLEOTIDE SEQUENCE [LARGE SCALE GENOMIC DNA]</scope>
    <source>
        <strain evidence="10 11">BE316</strain>
    </source>
</reference>
<dbReference type="Pfam" id="PF11734">
    <property type="entry name" value="TilS_C"/>
    <property type="match status" value="1"/>
</dbReference>